<feature type="region of interest" description="Disordered" evidence="2">
    <location>
        <begin position="86"/>
        <end position="227"/>
    </location>
</feature>
<feature type="region of interest" description="Disordered" evidence="2">
    <location>
        <begin position="301"/>
        <end position="332"/>
    </location>
</feature>
<sequence length="332" mass="38139">MATSKTNRRVRFNDLGEDYQGKKYNTREGRKGEKRVSSNEERKKTQNWFQRQLSGQMNDVNDTSDIMFATAAAAAAYAITLLEEEEESFKQNKRIEPLAQPTAKTKSKREDTMNKPTDYSRLSRKVTGKEQKEEERRSVSGGSSVKTPQELEGKMMGESAIGHTLSGKAKKVNHSIKKTPTFSDKYLNDTASSNPEQGQNQKYQRTPSMTKPNGSRRTDSSTKVETKVDAWERAKMNKIRERHEKMKSTILEWENEKKSKAKRGLERKEGYLELKRARTRQECHSELSRIDKIASGARALAEERRRKDESKIAEKAKKMRSTGRDPEIRSCF</sequence>
<evidence type="ECO:0000259" key="3">
    <source>
        <dbReference type="Pfam" id="PF03763"/>
    </source>
</evidence>
<accession>A0AAQ3JQ87</accession>
<feature type="compositionally biased region" description="Basic residues" evidence="2">
    <location>
        <begin position="1"/>
        <end position="10"/>
    </location>
</feature>
<feature type="compositionally biased region" description="Basic and acidic residues" evidence="2">
    <location>
        <begin position="216"/>
        <end position="227"/>
    </location>
</feature>
<dbReference type="AlphaFoldDB" id="A0AAQ3JQ87"/>
<comment type="similarity">
    <text evidence="1">Belongs to the remorin family.</text>
</comment>
<evidence type="ECO:0000256" key="1">
    <source>
        <dbReference type="ARBA" id="ARBA00005711"/>
    </source>
</evidence>
<dbReference type="Pfam" id="PF03763">
    <property type="entry name" value="Remorin_C"/>
    <property type="match status" value="1"/>
</dbReference>
<feature type="compositionally biased region" description="Polar residues" evidence="2">
    <location>
        <begin position="189"/>
        <end position="215"/>
    </location>
</feature>
<feature type="compositionally biased region" description="Basic residues" evidence="2">
    <location>
        <begin position="168"/>
        <end position="177"/>
    </location>
</feature>
<organism evidence="4 5">
    <name type="scientific">Canna indica</name>
    <name type="common">Indian-shot</name>
    <dbReference type="NCBI Taxonomy" id="4628"/>
    <lineage>
        <taxon>Eukaryota</taxon>
        <taxon>Viridiplantae</taxon>
        <taxon>Streptophyta</taxon>
        <taxon>Embryophyta</taxon>
        <taxon>Tracheophyta</taxon>
        <taxon>Spermatophyta</taxon>
        <taxon>Magnoliopsida</taxon>
        <taxon>Liliopsida</taxon>
        <taxon>Zingiberales</taxon>
        <taxon>Cannaceae</taxon>
        <taxon>Canna</taxon>
    </lineage>
</organism>
<dbReference type="PANTHER" id="PTHR31471:SF51">
    <property type="entry name" value="REMORIN FAMILY PROTEIN"/>
    <property type="match status" value="1"/>
</dbReference>
<dbReference type="Proteomes" id="UP001327560">
    <property type="component" value="Chromosome 1"/>
</dbReference>
<protein>
    <recommendedName>
        <fullName evidence="3">Remorin C-terminal domain-containing protein</fullName>
    </recommendedName>
</protein>
<evidence type="ECO:0000313" key="4">
    <source>
        <dbReference type="EMBL" id="WOK93811.1"/>
    </source>
</evidence>
<gene>
    <name evidence="4" type="ORF">Cni_G02512</name>
</gene>
<reference evidence="4 5" key="1">
    <citation type="submission" date="2023-10" db="EMBL/GenBank/DDBJ databases">
        <title>Chromosome-scale genome assembly provides insights into flower coloration mechanisms of Canna indica.</title>
        <authorList>
            <person name="Li C."/>
        </authorList>
    </citation>
    <scope>NUCLEOTIDE SEQUENCE [LARGE SCALE GENOMIC DNA]</scope>
    <source>
        <tissue evidence="4">Flower</tissue>
    </source>
</reference>
<keyword evidence="5" id="KW-1185">Reference proteome</keyword>
<evidence type="ECO:0000313" key="5">
    <source>
        <dbReference type="Proteomes" id="UP001327560"/>
    </source>
</evidence>
<dbReference type="InterPro" id="IPR005516">
    <property type="entry name" value="Remorin_C"/>
</dbReference>
<feature type="compositionally biased region" description="Basic and acidic residues" evidence="2">
    <location>
        <begin position="127"/>
        <end position="138"/>
    </location>
</feature>
<dbReference type="EMBL" id="CP136890">
    <property type="protein sequence ID" value="WOK93811.1"/>
    <property type="molecule type" value="Genomic_DNA"/>
</dbReference>
<feature type="region of interest" description="Disordered" evidence="2">
    <location>
        <begin position="1"/>
        <end position="47"/>
    </location>
</feature>
<name>A0AAQ3JQ87_9LILI</name>
<evidence type="ECO:0000256" key="2">
    <source>
        <dbReference type="SAM" id="MobiDB-lite"/>
    </source>
</evidence>
<proteinExistence type="inferred from homology"/>
<feature type="compositionally biased region" description="Basic and acidic residues" evidence="2">
    <location>
        <begin position="11"/>
        <end position="44"/>
    </location>
</feature>
<dbReference type="PANTHER" id="PTHR31471">
    <property type="entry name" value="OS02G0116800 PROTEIN"/>
    <property type="match status" value="1"/>
</dbReference>
<feature type="domain" description="Remorin C-terminal" evidence="3">
    <location>
        <begin position="223"/>
        <end position="326"/>
    </location>
</feature>